<sequence length="312" mass="35610">MRRPTLIDDALAPGANVVASAHIARCRWPVKPAAHRETGIVVKYVSIRHNRAETSGLKNSPLIIKYVFHATRLDSSTHARMLVELATKYPDARASGMDFPARLKRAFDNCLEFQNTAGLELQQCNLECFLKASLHSKRPWSNLNKNILHMAYLEQLGVRYDLEAELWDPNKLSGTSEYTFDGWKTRKEILPLLPQMMPSDGKTRIEDGYSIRSASASGDGSMAERKMSFIRCKYEIQTRRKVSEPWVSQIFHGRLERVSVIFRHPRNFGSISNKRRLLAVITPCQNTAGKDAALEITTYRPKFLTTYQRRKV</sequence>
<dbReference type="Proteomes" id="UP001219525">
    <property type="component" value="Unassembled WGS sequence"/>
</dbReference>
<dbReference type="EMBL" id="JARJCW010000052">
    <property type="protein sequence ID" value="KAJ7203049.1"/>
    <property type="molecule type" value="Genomic_DNA"/>
</dbReference>
<reference evidence="1" key="1">
    <citation type="submission" date="2023-03" db="EMBL/GenBank/DDBJ databases">
        <title>Massive genome expansion in bonnet fungi (Mycena s.s.) driven by repeated elements and novel gene families across ecological guilds.</title>
        <authorList>
            <consortium name="Lawrence Berkeley National Laboratory"/>
            <person name="Harder C.B."/>
            <person name="Miyauchi S."/>
            <person name="Viragh M."/>
            <person name="Kuo A."/>
            <person name="Thoen E."/>
            <person name="Andreopoulos B."/>
            <person name="Lu D."/>
            <person name="Skrede I."/>
            <person name="Drula E."/>
            <person name="Henrissat B."/>
            <person name="Morin E."/>
            <person name="Kohler A."/>
            <person name="Barry K."/>
            <person name="LaButti K."/>
            <person name="Morin E."/>
            <person name="Salamov A."/>
            <person name="Lipzen A."/>
            <person name="Mereny Z."/>
            <person name="Hegedus B."/>
            <person name="Baldrian P."/>
            <person name="Stursova M."/>
            <person name="Weitz H."/>
            <person name="Taylor A."/>
            <person name="Grigoriev I.V."/>
            <person name="Nagy L.G."/>
            <person name="Martin F."/>
            <person name="Kauserud H."/>
        </authorList>
    </citation>
    <scope>NUCLEOTIDE SEQUENCE</scope>
    <source>
        <strain evidence="1">9144</strain>
    </source>
</reference>
<name>A0AAD6Y5V2_9AGAR</name>
<evidence type="ECO:0000313" key="2">
    <source>
        <dbReference type="Proteomes" id="UP001219525"/>
    </source>
</evidence>
<evidence type="ECO:0000313" key="1">
    <source>
        <dbReference type="EMBL" id="KAJ7203049.1"/>
    </source>
</evidence>
<proteinExistence type="predicted"/>
<organism evidence="1 2">
    <name type="scientific">Mycena pura</name>
    <dbReference type="NCBI Taxonomy" id="153505"/>
    <lineage>
        <taxon>Eukaryota</taxon>
        <taxon>Fungi</taxon>
        <taxon>Dikarya</taxon>
        <taxon>Basidiomycota</taxon>
        <taxon>Agaricomycotina</taxon>
        <taxon>Agaricomycetes</taxon>
        <taxon>Agaricomycetidae</taxon>
        <taxon>Agaricales</taxon>
        <taxon>Marasmiineae</taxon>
        <taxon>Mycenaceae</taxon>
        <taxon>Mycena</taxon>
    </lineage>
</organism>
<accession>A0AAD6Y5V2</accession>
<dbReference type="AlphaFoldDB" id="A0AAD6Y5V2"/>
<protein>
    <submittedName>
        <fullName evidence="1">Uncharacterized protein</fullName>
    </submittedName>
</protein>
<keyword evidence="2" id="KW-1185">Reference proteome</keyword>
<gene>
    <name evidence="1" type="ORF">GGX14DRAFT_399018</name>
</gene>
<comment type="caution">
    <text evidence="1">The sequence shown here is derived from an EMBL/GenBank/DDBJ whole genome shotgun (WGS) entry which is preliminary data.</text>
</comment>